<gene>
    <name evidence="2 4" type="primary">rbfA</name>
    <name evidence="4" type="ORF">HMPREF9248_0723</name>
</gene>
<comment type="subcellular location">
    <subcellularLocation>
        <location evidence="2">Cytoplasm</location>
    </subcellularLocation>
</comment>
<dbReference type="InterPro" id="IPR023799">
    <property type="entry name" value="RbfA_dom_sf"/>
</dbReference>
<keyword evidence="5" id="KW-1185">Reference proteome</keyword>
<dbReference type="PROSITE" id="PS01319">
    <property type="entry name" value="RBFA"/>
    <property type="match status" value="1"/>
</dbReference>
<keyword evidence="2" id="KW-0963">Cytoplasm</keyword>
<reference evidence="4 5" key="1">
    <citation type="submission" date="2010-08" db="EMBL/GenBank/DDBJ databases">
        <authorList>
            <person name="Durkin A.S."/>
            <person name="Madupu R."/>
            <person name="Torralba M."/>
            <person name="Gillis M."/>
            <person name="Methe B."/>
            <person name="Sutton G."/>
            <person name="Nelson K.E."/>
        </authorList>
    </citation>
    <scope>NUCLEOTIDE SEQUENCE [LARGE SCALE GENOMIC DNA]</scope>
    <source>
        <strain evidence="4 5">PB189-T1-4</strain>
    </source>
</reference>
<feature type="region of interest" description="Disordered" evidence="3">
    <location>
        <begin position="133"/>
        <end position="158"/>
    </location>
</feature>
<dbReference type="InterPro" id="IPR020053">
    <property type="entry name" value="Ribosome-bd_factorA_CS"/>
</dbReference>
<dbReference type="NCBIfam" id="TIGR00082">
    <property type="entry name" value="rbfA"/>
    <property type="match status" value="1"/>
</dbReference>
<dbReference type="SUPFAM" id="SSF89919">
    <property type="entry name" value="Ribosome-binding factor A, RbfA"/>
    <property type="match status" value="1"/>
</dbReference>
<sequence length="158" mass="17167">MKQNQFSRRTNHIAREKLASILTNNISDPALEMIAITDVYVSVDKSLMIVYVSCDSAQYDEVMCAFERAKGRLRRLLGRALTWRTTPELVFRIDTTIDEAQAISRALTNVPPSMRAREDAEVEAAATTNAETAAAASGDLGDVTEAAGSTAASDVNAR</sequence>
<protein>
    <recommendedName>
        <fullName evidence="2">Ribosome-binding factor A</fullName>
    </recommendedName>
</protein>
<dbReference type="PANTHER" id="PTHR33515:SF1">
    <property type="entry name" value="RIBOSOME-BINDING FACTOR A, CHLOROPLASTIC-RELATED"/>
    <property type="match status" value="1"/>
</dbReference>
<evidence type="ECO:0000313" key="4">
    <source>
        <dbReference type="EMBL" id="EFL43622.1"/>
    </source>
</evidence>
<proteinExistence type="inferred from homology"/>
<evidence type="ECO:0000256" key="1">
    <source>
        <dbReference type="ARBA" id="ARBA00022517"/>
    </source>
</evidence>
<evidence type="ECO:0000256" key="3">
    <source>
        <dbReference type="SAM" id="MobiDB-lite"/>
    </source>
</evidence>
<organism evidence="4 5">
    <name type="scientific">Fannyhessea vaginae PB189-T1-4</name>
    <dbReference type="NCBI Taxonomy" id="866774"/>
    <lineage>
        <taxon>Bacteria</taxon>
        <taxon>Bacillati</taxon>
        <taxon>Actinomycetota</taxon>
        <taxon>Coriobacteriia</taxon>
        <taxon>Coriobacteriales</taxon>
        <taxon>Atopobiaceae</taxon>
        <taxon>Fannyhessea</taxon>
    </lineage>
</organism>
<dbReference type="Gene3D" id="3.30.300.20">
    <property type="match status" value="1"/>
</dbReference>
<comment type="subunit">
    <text evidence="2">Monomer. Binds 30S ribosomal subunits, but not 50S ribosomal subunits or 70S ribosomes.</text>
</comment>
<evidence type="ECO:0000256" key="2">
    <source>
        <dbReference type="HAMAP-Rule" id="MF_00003"/>
    </source>
</evidence>
<dbReference type="Pfam" id="PF02033">
    <property type="entry name" value="RBFA"/>
    <property type="match status" value="1"/>
</dbReference>
<dbReference type="InterPro" id="IPR015946">
    <property type="entry name" value="KH_dom-like_a/b"/>
</dbReference>
<dbReference type="PANTHER" id="PTHR33515">
    <property type="entry name" value="RIBOSOME-BINDING FACTOR A, CHLOROPLASTIC-RELATED"/>
    <property type="match status" value="1"/>
</dbReference>
<dbReference type="HAMAP" id="MF_00003">
    <property type="entry name" value="RbfA"/>
    <property type="match status" value="1"/>
</dbReference>
<keyword evidence="1 2" id="KW-0690">Ribosome biogenesis</keyword>
<name>A0ABN0AYN5_9ACTN</name>
<dbReference type="EMBL" id="AEDQ01000033">
    <property type="protein sequence ID" value="EFL43622.1"/>
    <property type="molecule type" value="Genomic_DNA"/>
</dbReference>
<dbReference type="Proteomes" id="UP000004431">
    <property type="component" value="Unassembled WGS sequence"/>
</dbReference>
<comment type="caution">
    <text evidence="4">The sequence shown here is derived from an EMBL/GenBank/DDBJ whole genome shotgun (WGS) entry which is preliminary data.</text>
</comment>
<accession>A0ABN0AYN5</accession>
<evidence type="ECO:0000313" key="5">
    <source>
        <dbReference type="Proteomes" id="UP000004431"/>
    </source>
</evidence>
<dbReference type="RefSeq" id="WP_006304754.1">
    <property type="nucleotide sequence ID" value="NZ_AEDQ01000033.1"/>
</dbReference>
<comment type="similarity">
    <text evidence="2">Belongs to the RbfA family.</text>
</comment>
<comment type="function">
    <text evidence="2">One of several proteins that assist in the late maturation steps of the functional core of the 30S ribosomal subunit. Associates with free 30S ribosomal subunits (but not with 30S subunits that are part of 70S ribosomes or polysomes). Required for efficient processing of 16S rRNA. May interact with the 5'-terminal helix region of 16S rRNA.</text>
</comment>
<dbReference type="InterPro" id="IPR000238">
    <property type="entry name" value="RbfA"/>
</dbReference>